<reference evidence="3" key="1">
    <citation type="submission" date="2016-10" db="EMBL/GenBank/DDBJ databases">
        <authorList>
            <person name="Varghese N."/>
            <person name="Submissions S."/>
        </authorList>
    </citation>
    <scope>NUCLEOTIDE SEQUENCE [LARGE SCALE GENOMIC DNA]</scope>
    <source>
        <strain evidence="3">DSM 44654</strain>
    </source>
</reference>
<accession>A0A1H5QH72</accession>
<gene>
    <name evidence="2" type="ORF">SAMN05421837_102836</name>
</gene>
<protein>
    <recommendedName>
        <fullName evidence="4">NACHT domain-containing protein</fullName>
    </recommendedName>
</protein>
<dbReference type="Proteomes" id="UP000198878">
    <property type="component" value="Unassembled WGS sequence"/>
</dbReference>
<name>A0A1H5QH72_9PSEU</name>
<dbReference type="Gene3D" id="3.40.50.300">
    <property type="entry name" value="P-loop containing nucleotide triphosphate hydrolases"/>
    <property type="match status" value="1"/>
</dbReference>
<evidence type="ECO:0000256" key="1">
    <source>
        <dbReference type="SAM" id="MobiDB-lite"/>
    </source>
</evidence>
<dbReference type="EMBL" id="FNUJ01000002">
    <property type="protein sequence ID" value="SEF24731.1"/>
    <property type="molecule type" value="Genomic_DNA"/>
</dbReference>
<dbReference type="AlphaFoldDB" id="A0A1H5QH72"/>
<sequence>MIARTIDPSEAWLAEVSTHWLAAKRAWGDGKALIERPGRELASGVRELLVAQQRAAHHLPYRLLIDNVPPLATLYVEQDSSEEVGRNSPGEMGLGPRPVQDVMHLHRNLLLTADAGGGKSTVQYHFTAESADWWLTPDARATLAPPCGWVVPVRVRATAIASSVLAEAVAETVHAELHEYLDVRIDQALFREPPGAGIRWLLLVDGLDEILDVDQRARVITALARRLEEPENAYRFLVASRPLGEVELGPLRMAGAVHYKLQPFTAKQLNTFAGSWFRARSGSGDPDRFIQSIEHARLNAVVTLPLLATIAAIVYEETGDGELPTSRAGLYREFFRYLLDVRQSYFQARRKLLENLSDYRHGGRLADWLFENISDLLESMAVSHILSRDDFGAETDRLWHQAVNWTVANAPHPVGDIPRWKEYVRSLLIGTGVVRLVGDALEFVHRSFAEYLAGGWMVSEWLGDGLTRLAIRRVIDQLGRESVRGSVFFALGRWLEEGGGIHEPAPLLHELIKSKGVELFGITASLRAAFSTRPDRSWINRRKSASPRYGSAGRAIAVKARTPPAQSRP</sequence>
<evidence type="ECO:0008006" key="4">
    <source>
        <dbReference type="Google" id="ProtNLM"/>
    </source>
</evidence>
<evidence type="ECO:0000313" key="2">
    <source>
        <dbReference type="EMBL" id="SEF24731.1"/>
    </source>
</evidence>
<organism evidence="2 3">
    <name type="scientific">Amycolatopsis pretoriensis</name>
    <dbReference type="NCBI Taxonomy" id="218821"/>
    <lineage>
        <taxon>Bacteria</taxon>
        <taxon>Bacillati</taxon>
        <taxon>Actinomycetota</taxon>
        <taxon>Actinomycetes</taxon>
        <taxon>Pseudonocardiales</taxon>
        <taxon>Pseudonocardiaceae</taxon>
        <taxon>Amycolatopsis</taxon>
    </lineage>
</organism>
<dbReference type="STRING" id="218821.SAMN05421837_102836"/>
<proteinExistence type="predicted"/>
<dbReference type="InterPro" id="IPR027417">
    <property type="entry name" value="P-loop_NTPase"/>
</dbReference>
<keyword evidence="3" id="KW-1185">Reference proteome</keyword>
<feature type="region of interest" description="Disordered" evidence="1">
    <location>
        <begin position="545"/>
        <end position="569"/>
    </location>
</feature>
<evidence type="ECO:0000313" key="3">
    <source>
        <dbReference type="Proteomes" id="UP000198878"/>
    </source>
</evidence>